<keyword evidence="2" id="KW-1185">Reference proteome</keyword>
<comment type="caution">
    <text evidence="1">The sequence shown here is derived from an EMBL/GenBank/DDBJ whole genome shotgun (WGS) entry which is preliminary data.</text>
</comment>
<proteinExistence type="predicted"/>
<evidence type="ECO:0000313" key="1">
    <source>
        <dbReference type="EMBL" id="MCQ8182209.1"/>
    </source>
</evidence>
<organism evidence="1 2">
    <name type="scientific">Methylomonas aurea</name>
    <dbReference type="NCBI Taxonomy" id="2952224"/>
    <lineage>
        <taxon>Bacteria</taxon>
        <taxon>Pseudomonadati</taxon>
        <taxon>Pseudomonadota</taxon>
        <taxon>Gammaproteobacteria</taxon>
        <taxon>Methylococcales</taxon>
        <taxon>Methylococcaceae</taxon>
        <taxon>Methylomonas</taxon>
    </lineage>
</organism>
<accession>A0ABT1UKJ1</accession>
<name>A0ABT1UKJ1_9GAMM</name>
<sequence>MWTCNVLNCGGGKCVHQLTDERCPYCNNRMVRVATTGFMFCSNHEAICDYELDINRGETHG</sequence>
<protein>
    <submittedName>
        <fullName evidence="1">Uncharacterized protein</fullName>
    </submittedName>
</protein>
<reference evidence="1 2" key="1">
    <citation type="submission" date="2022-07" db="EMBL/GenBank/DDBJ databases">
        <title>Methylomonas rivi sp. nov., Methylomonas rosea sp. nov., Methylomonas aureus sp. nov. and Methylomonas subterranea sp. nov., four novel methanotrophs isolated from a freshwater creek and the deep terrestrial subsurface.</title>
        <authorList>
            <person name="Abin C."/>
            <person name="Sankaranarayanan K."/>
            <person name="Garner C."/>
            <person name="Sindelar R."/>
            <person name="Kotary K."/>
            <person name="Garner R."/>
            <person name="Barclay S."/>
            <person name="Lawson P."/>
            <person name="Krumholz L."/>
        </authorList>
    </citation>
    <scope>NUCLEOTIDE SEQUENCE [LARGE SCALE GENOMIC DNA]</scope>
    <source>
        <strain evidence="1 2">SURF-1</strain>
    </source>
</reference>
<dbReference type="Proteomes" id="UP001524569">
    <property type="component" value="Unassembled WGS sequence"/>
</dbReference>
<evidence type="ECO:0000313" key="2">
    <source>
        <dbReference type="Proteomes" id="UP001524569"/>
    </source>
</evidence>
<gene>
    <name evidence="1" type="ORF">NP603_13890</name>
</gene>
<dbReference type="RefSeq" id="WP_256611500.1">
    <property type="nucleotide sequence ID" value="NZ_JANIBM010000017.1"/>
</dbReference>
<dbReference type="EMBL" id="JANIBM010000017">
    <property type="protein sequence ID" value="MCQ8182209.1"/>
    <property type="molecule type" value="Genomic_DNA"/>
</dbReference>